<evidence type="ECO:0000313" key="4">
    <source>
        <dbReference type="EMBL" id="KRM47337.1"/>
    </source>
</evidence>
<protein>
    <submittedName>
        <fullName evidence="4">Abortive infection protein</fullName>
    </submittedName>
</protein>
<dbReference type="Pfam" id="PF02517">
    <property type="entry name" value="Rce1-like"/>
    <property type="match status" value="1"/>
</dbReference>
<feature type="transmembrane region" description="Helical" evidence="2">
    <location>
        <begin position="112"/>
        <end position="133"/>
    </location>
</feature>
<keyword evidence="2" id="KW-1133">Transmembrane helix</keyword>
<dbReference type="EMBL" id="AZGK01000002">
    <property type="protein sequence ID" value="KRM47337.1"/>
    <property type="molecule type" value="Genomic_DNA"/>
</dbReference>
<proteinExistence type="inferred from homology"/>
<feature type="domain" description="CAAX prenyl protease 2/Lysostaphin resistance protein A-like" evidence="3">
    <location>
        <begin position="118"/>
        <end position="212"/>
    </location>
</feature>
<gene>
    <name evidence="4" type="ORF">FC51_GL001039</name>
</gene>
<evidence type="ECO:0000256" key="1">
    <source>
        <dbReference type="ARBA" id="ARBA00009067"/>
    </source>
</evidence>
<reference evidence="4 5" key="1">
    <citation type="journal article" date="2015" name="Genome Announc.">
        <title>Expanding the biotechnology potential of lactobacilli through comparative genomics of 213 strains and associated genera.</title>
        <authorList>
            <person name="Sun Z."/>
            <person name="Harris H.M."/>
            <person name="McCann A."/>
            <person name="Guo C."/>
            <person name="Argimon S."/>
            <person name="Zhang W."/>
            <person name="Yang X."/>
            <person name="Jeffery I.B."/>
            <person name="Cooney J.C."/>
            <person name="Kagawa T.F."/>
            <person name="Liu W."/>
            <person name="Song Y."/>
            <person name="Salvetti E."/>
            <person name="Wrobel A."/>
            <person name="Rasinkangas P."/>
            <person name="Parkhill J."/>
            <person name="Rea M.C."/>
            <person name="O'Sullivan O."/>
            <person name="Ritari J."/>
            <person name="Douillard F.P."/>
            <person name="Paul Ross R."/>
            <person name="Yang R."/>
            <person name="Briner A.E."/>
            <person name="Felis G.E."/>
            <person name="de Vos W.M."/>
            <person name="Barrangou R."/>
            <person name="Klaenhammer T.R."/>
            <person name="Caufield P.W."/>
            <person name="Cui Y."/>
            <person name="Zhang H."/>
            <person name="O'Toole P.W."/>
        </authorList>
    </citation>
    <scope>NUCLEOTIDE SEQUENCE [LARGE SCALE GENOMIC DNA]</scope>
    <source>
        <strain evidence="4 5">DSM 5707</strain>
    </source>
</reference>
<keyword evidence="2" id="KW-0812">Transmembrane</keyword>
<dbReference type="GO" id="GO:0004175">
    <property type="term" value="F:endopeptidase activity"/>
    <property type="evidence" value="ECO:0007669"/>
    <property type="project" value="UniProtKB-ARBA"/>
</dbReference>
<evidence type="ECO:0000259" key="3">
    <source>
        <dbReference type="Pfam" id="PF02517"/>
    </source>
</evidence>
<comment type="caution">
    <text evidence="4">The sequence shown here is derived from an EMBL/GenBank/DDBJ whole genome shotgun (WGS) entry which is preliminary data.</text>
</comment>
<dbReference type="PATRIC" id="fig|1423784.4.peg.1048"/>
<dbReference type="InterPro" id="IPR003675">
    <property type="entry name" value="Rce1/LyrA-like_dom"/>
</dbReference>
<dbReference type="Proteomes" id="UP000051957">
    <property type="component" value="Unassembled WGS sequence"/>
</dbReference>
<organism evidence="4 5">
    <name type="scientific">Lentilactobacillus parabuchneri DSM 5707 = NBRC 107865</name>
    <dbReference type="NCBI Taxonomy" id="1423784"/>
    <lineage>
        <taxon>Bacteria</taxon>
        <taxon>Bacillati</taxon>
        <taxon>Bacillota</taxon>
        <taxon>Bacilli</taxon>
        <taxon>Lactobacillales</taxon>
        <taxon>Lactobacillaceae</taxon>
        <taxon>Lentilactobacillus</taxon>
    </lineage>
</organism>
<dbReference type="AlphaFoldDB" id="A0A0R1Z6G2"/>
<accession>A0A0R1Z6G2</accession>
<feature type="transmembrane region" description="Helical" evidence="2">
    <location>
        <begin position="173"/>
        <end position="195"/>
    </location>
</feature>
<evidence type="ECO:0000256" key="2">
    <source>
        <dbReference type="SAM" id="Phobius"/>
    </source>
</evidence>
<dbReference type="GO" id="GO:0080120">
    <property type="term" value="P:CAAX-box protein maturation"/>
    <property type="evidence" value="ECO:0007669"/>
    <property type="project" value="UniProtKB-ARBA"/>
</dbReference>
<comment type="similarity">
    <text evidence="1">Belongs to the UPF0177 family.</text>
</comment>
<evidence type="ECO:0000313" key="5">
    <source>
        <dbReference type="Proteomes" id="UP000051957"/>
    </source>
</evidence>
<dbReference type="RefSeq" id="WP_057911143.1">
    <property type="nucleotide sequence ID" value="NZ_AZGK01000002.1"/>
</dbReference>
<feature type="transmembrane region" description="Helical" evidence="2">
    <location>
        <begin position="82"/>
        <end position="100"/>
    </location>
</feature>
<keyword evidence="2" id="KW-0472">Membrane</keyword>
<sequence>MKKTWSLTTFYLSYVFLIVLWFFGRELIDFITHHFTDGLASDLTSLIIKTVIMVGLGVFFISRTNDQLWVSKRKLYNGNFPIQFWIVLAMLLAYLIFLMFGAHHGFYIKPNLLQSGELLSVTLGAGLIEEFLFRGFFMNFLMTRYGIVTANITQAILFQISHFPLYYLEGLSLMSWFINIINVFPLGLIFGWMFYRTKNLWPSTILHCVWDTGVTLFI</sequence>
<feature type="transmembrane region" description="Helical" evidence="2">
    <location>
        <begin position="43"/>
        <end position="61"/>
    </location>
</feature>
<name>A0A0R1Z6G2_9LACO</name>
<feature type="transmembrane region" description="Helical" evidence="2">
    <location>
        <begin position="145"/>
        <end position="167"/>
    </location>
</feature>
<feature type="transmembrane region" description="Helical" evidence="2">
    <location>
        <begin position="7"/>
        <end position="23"/>
    </location>
</feature>